<dbReference type="PATRIC" id="fig|1329909.3.peg.3922"/>
<dbReference type="AlphaFoldDB" id="T0G4K9"/>
<dbReference type="Proteomes" id="UP000015525">
    <property type="component" value="Unassembled WGS sequence"/>
</dbReference>
<organism evidence="1 2">
    <name type="scientific">Sphingobium quisquiliarum P25</name>
    <dbReference type="NCBI Taxonomy" id="1329909"/>
    <lineage>
        <taxon>Bacteria</taxon>
        <taxon>Pseudomonadati</taxon>
        <taxon>Pseudomonadota</taxon>
        <taxon>Alphaproteobacteria</taxon>
        <taxon>Sphingomonadales</taxon>
        <taxon>Sphingomonadaceae</taxon>
        <taxon>Sphingobium</taxon>
    </lineage>
</organism>
<comment type="caution">
    <text evidence="1">The sequence shown here is derived from an EMBL/GenBank/DDBJ whole genome shotgun (WGS) entry which is preliminary data.</text>
</comment>
<evidence type="ECO:0000313" key="1">
    <source>
        <dbReference type="EMBL" id="EQA98610.1"/>
    </source>
</evidence>
<reference evidence="1 2" key="1">
    <citation type="journal article" date="2013" name="Genome Announc.">
        <title>Draft Genome Sequence of Sphingobium quisquiliarum Strain P25T, a Novel Hexachlorocyclohexane (HCH)-Degrading Bacterium Isolated from an HCH Dumpsite.</title>
        <authorList>
            <person name="Kumar Singh A."/>
            <person name="Sangwan N."/>
            <person name="Sharma A."/>
            <person name="Gupta V."/>
            <person name="Khurana J.P."/>
            <person name="Lal R."/>
        </authorList>
    </citation>
    <scope>NUCLEOTIDE SEQUENCE [LARGE SCALE GENOMIC DNA]</scope>
    <source>
        <strain evidence="1 2">P25</strain>
    </source>
</reference>
<gene>
    <name evidence="1" type="ORF">L288_20375</name>
</gene>
<keyword evidence="2" id="KW-1185">Reference proteome</keyword>
<sequence length="46" mass="4966">MARQSTAIRAIEVDADIAEMAALSSSHLFKNSFDETCDVVPDAQPI</sequence>
<name>T0G4K9_9SPHN</name>
<proteinExistence type="predicted"/>
<dbReference type="RefSeq" id="WP_021240051.1">
    <property type="nucleotide sequence ID" value="NZ_ATHO01000171.1"/>
</dbReference>
<protein>
    <submittedName>
        <fullName evidence="1">Uncharacterized protein</fullName>
    </submittedName>
</protein>
<evidence type="ECO:0000313" key="2">
    <source>
        <dbReference type="Proteomes" id="UP000015525"/>
    </source>
</evidence>
<accession>T0G4K9</accession>
<dbReference type="EMBL" id="ATHO01000171">
    <property type="protein sequence ID" value="EQA98610.1"/>
    <property type="molecule type" value="Genomic_DNA"/>
</dbReference>